<sequence>MKSRAKPFGQLPFHPQMIQRTKKLGGPQFREEAGDVLATFVGYQNRDIRKINRLSSAVSVQKYVEDKHFCKRFDVCEQDLVDNVAITDNAVVFDKKKRAVYSVDGFTAAVRFGDSERQHKRNCKKQYYIDVNVLERAALAAKLKASGIKGGPQMKWLSITKPHKEKVIKLHNFRTFTVDAKKFINVNGGT</sequence>
<feature type="non-terminal residue" evidence="1">
    <location>
        <position position="190"/>
    </location>
</feature>
<reference evidence="1 2" key="1">
    <citation type="submission" date="2019-03" db="EMBL/GenBank/DDBJ databases">
        <title>Single cell metagenomics reveals metabolic interactions within the superorganism composed of flagellate Streblomastix strix and complex community of Bacteroidetes bacteria on its surface.</title>
        <authorList>
            <person name="Treitli S.C."/>
            <person name="Kolisko M."/>
            <person name="Husnik F."/>
            <person name="Keeling P."/>
            <person name="Hampl V."/>
        </authorList>
    </citation>
    <scope>NUCLEOTIDE SEQUENCE [LARGE SCALE GENOMIC DNA]</scope>
    <source>
        <strain evidence="1">ST1C</strain>
    </source>
</reference>
<evidence type="ECO:0000313" key="2">
    <source>
        <dbReference type="Proteomes" id="UP000324800"/>
    </source>
</evidence>
<accession>A0A5J4QWM1</accession>
<dbReference type="Proteomes" id="UP000324800">
    <property type="component" value="Unassembled WGS sequence"/>
</dbReference>
<protein>
    <submittedName>
        <fullName evidence="1">Uncharacterized protein</fullName>
    </submittedName>
</protein>
<gene>
    <name evidence="1" type="ORF">EZS28_054049</name>
</gene>
<comment type="caution">
    <text evidence="1">The sequence shown here is derived from an EMBL/GenBank/DDBJ whole genome shotgun (WGS) entry which is preliminary data.</text>
</comment>
<proteinExistence type="predicted"/>
<evidence type="ECO:0000313" key="1">
    <source>
        <dbReference type="EMBL" id="KAA6325598.1"/>
    </source>
</evidence>
<name>A0A5J4QWM1_9EUKA</name>
<dbReference type="AlphaFoldDB" id="A0A5J4QWM1"/>
<organism evidence="1 2">
    <name type="scientific">Streblomastix strix</name>
    <dbReference type="NCBI Taxonomy" id="222440"/>
    <lineage>
        <taxon>Eukaryota</taxon>
        <taxon>Metamonada</taxon>
        <taxon>Preaxostyla</taxon>
        <taxon>Oxymonadida</taxon>
        <taxon>Streblomastigidae</taxon>
        <taxon>Streblomastix</taxon>
    </lineage>
</organism>
<dbReference type="EMBL" id="SNRW01044080">
    <property type="protein sequence ID" value="KAA6325598.1"/>
    <property type="molecule type" value="Genomic_DNA"/>
</dbReference>